<dbReference type="AlphaFoldDB" id="A0AB39J4Z7"/>
<evidence type="ECO:0000259" key="7">
    <source>
        <dbReference type="PROSITE" id="PS50850"/>
    </source>
</evidence>
<gene>
    <name evidence="8" type="ORF">AB4922_05800</name>
</gene>
<keyword evidence="2" id="KW-0813">Transport</keyword>
<reference evidence="8" key="1">
    <citation type="submission" date="2024-07" db="EMBL/GenBank/DDBJ databases">
        <authorList>
            <person name="Wang K."/>
            <person name="Liang S."/>
            <person name="Wang S."/>
        </authorList>
    </citation>
    <scope>NUCLEOTIDE SEQUENCE</scope>
    <source>
        <strain evidence="8">KW1</strain>
    </source>
</reference>
<dbReference type="InterPro" id="IPR052524">
    <property type="entry name" value="MFS_Cyanate_Porter"/>
</dbReference>
<evidence type="ECO:0000256" key="2">
    <source>
        <dbReference type="ARBA" id="ARBA00022448"/>
    </source>
</evidence>
<dbReference type="PANTHER" id="PTHR23523">
    <property type="match status" value="1"/>
</dbReference>
<feature type="transmembrane region" description="Helical" evidence="6">
    <location>
        <begin position="314"/>
        <end position="334"/>
    </location>
</feature>
<dbReference type="EMBL" id="CP162911">
    <property type="protein sequence ID" value="XDL62456.1"/>
    <property type="molecule type" value="Genomic_DNA"/>
</dbReference>
<evidence type="ECO:0000256" key="1">
    <source>
        <dbReference type="ARBA" id="ARBA00004651"/>
    </source>
</evidence>
<feature type="transmembrane region" description="Helical" evidence="6">
    <location>
        <begin position="376"/>
        <end position="395"/>
    </location>
</feature>
<feature type="transmembrane region" description="Helical" evidence="6">
    <location>
        <begin position="354"/>
        <end position="370"/>
    </location>
</feature>
<name>A0AB39J4Z7_9BACI</name>
<keyword evidence="3 6" id="KW-0812">Transmembrane</keyword>
<dbReference type="CDD" id="cd17339">
    <property type="entry name" value="MFS_NIMT_CynX_like"/>
    <property type="match status" value="1"/>
</dbReference>
<dbReference type="PROSITE" id="PS50850">
    <property type="entry name" value="MFS"/>
    <property type="match status" value="1"/>
</dbReference>
<feature type="domain" description="Major facilitator superfamily (MFS) profile" evidence="7">
    <location>
        <begin position="220"/>
        <end position="407"/>
    </location>
</feature>
<dbReference type="Gene3D" id="1.20.1250.20">
    <property type="entry name" value="MFS general substrate transporter like domains"/>
    <property type="match status" value="2"/>
</dbReference>
<keyword evidence="5 6" id="KW-0472">Membrane</keyword>
<organism evidence="8">
    <name type="scientific">Bacillus aerius</name>
    <dbReference type="NCBI Taxonomy" id="293388"/>
    <lineage>
        <taxon>Bacteria</taxon>
        <taxon>Bacillati</taxon>
        <taxon>Bacillota</taxon>
        <taxon>Bacilli</taxon>
        <taxon>Bacillales</taxon>
        <taxon>Bacillaceae</taxon>
        <taxon>Bacillus</taxon>
    </lineage>
</organism>
<dbReference type="Pfam" id="PF07690">
    <property type="entry name" value="MFS_1"/>
    <property type="match status" value="1"/>
</dbReference>
<evidence type="ECO:0000256" key="6">
    <source>
        <dbReference type="SAM" id="Phobius"/>
    </source>
</evidence>
<dbReference type="InterPro" id="IPR011701">
    <property type="entry name" value="MFS"/>
</dbReference>
<dbReference type="PANTHER" id="PTHR23523:SF2">
    <property type="entry name" value="2-NITROIMIDAZOLE TRANSPORTER"/>
    <property type="match status" value="1"/>
</dbReference>
<feature type="transmembrane region" description="Helical" evidence="6">
    <location>
        <begin position="222"/>
        <end position="244"/>
    </location>
</feature>
<accession>A0AB39J4Z7</accession>
<evidence type="ECO:0000256" key="5">
    <source>
        <dbReference type="ARBA" id="ARBA00023136"/>
    </source>
</evidence>
<feature type="transmembrane region" description="Helical" evidence="6">
    <location>
        <begin position="111"/>
        <end position="129"/>
    </location>
</feature>
<protein>
    <submittedName>
        <fullName evidence="8">CynX/NimT family MFS transporter</fullName>
    </submittedName>
</protein>
<dbReference type="RefSeq" id="WP_368774992.1">
    <property type="nucleotide sequence ID" value="NZ_CP162911.1"/>
</dbReference>
<evidence type="ECO:0000256" key="4">
    <source>
        <dbReference type="ARBA" id="ARBA00022989"/>
    </source>
</evidence>
<feature type="transmembrane region" description="Helical" evidence="6">
    <location>
        <begin position="288"/>
        <end position="308"/>
    </location>
</feature>
<feature type="transmembrane region" description="Helical" evidence="6">
    <location>
        <begin position="57"/>
        <end position="75"/>
    </location>
</feature>
<feature type="transmembrane region" description="Helical" evidence="6">
    <location>
        <begin position="172"/>
        <end position="193"/>
    </location>
</feature>
<dbReference type="InterPro" id="IPR036259">
    <property type="entry name" value="MFS_trans_sf"/>
</dbReference>
<dbReference type="GO" id="GO:0005886">
    <property type="term" value="C:plasma membrane"/>
    <property type="evidence" value="ECO:0007669"/>
    <property type="project" value="UniProtKB-SubCell"/>
</dbReference>
<feature type="transmembrane region" description="Helical" evidence="6">
    <location>
        <begin position="87"/>
        <end position="105"/>
    </location>
</feature>
<dbReference type="InterPro" id="IPR020846">
    <property type="entry name" value="MFS_dom"/>
</dbReference>
<dbReference type="SUPFAM" id="SSF103473">
    <property type="entry name" value="MFS general substrate transporter"/>
    <property type="match status" value="1"/>
</dbReference>
<feature type="transmembrane region" description="Helical" evidence="6">
    <location>
        <begin position="264"/>
        <end position="281"/>
    </location>
</feature>
<dbReference type="GO" id="GO:0022857">
    <property type="term" value="F:transmembrane transporter activity"/>
    <property type="evidence" value="ECO:0007669"/>
    <property type="project" value="InterPro"/>
</dbReference>
<feature type="transmembrane region" description="Helical" evidence="6">
    <location>
        <begin position="141"/>
        <end position="166"/>
    </location>
</feature>
<feature type="transmembrane region" description="Helical" evidence="6">
    <location>
        <begin position="20"/>
        <end position="37"/>
    </location>
</feature>
<comment type="subcellular location">
    <subcellularLocation>
        <location evidence="1">Cell membrane</location>
        <topology evidence="1">Multi-pass membrane protein</topology>
    </subcellularLocation>
</comment>
<keyword evidence="4 6" id="KW-1133">Transmembrane helix</keyword>
<evidence type="ECO:0000313" key="8">
    <source>
        <dbReference type="EMBL" id="XDL62456.1"/>
    </source>
</evidence>
<proteinExistence type="predicted"/>
<evidence type="ECO:0000256" key="3">
    <source>
        <dbReference type="ARBA" id="ARBA00022692"/>
    </source>
</evidence>
<sequence length="407" mass="44731">MSIPQTEQKKRSSMQTNKKILTVVGVILIAANLRAPITSVGPVFSSIRDDLGISNTLAGTIPTAILFTFALFSPFAPKITRRFSMELTLFMSIALLFVGIGIRSFGRVDTLFLGTVIIGSSIAICNVLLPSFIKHHFANKLGLMTGLYAVSMNLFGAIGSGISAPISSSLGFGWSGSLGCWGILTLLTMIFWVPKLRNNQESLDFFRIENKKRPISLWRSKLAWNVTLFMGSQSFVFFTVISWIPEILETKGLNAHEGGWMLSLMQLSMLPATFIVPILAGRFSKQQILVWISFLLLVVGLMGILYGVSFLIPLWMIMIGIGIGMAFSLAMMFFSLRTKNTQEAAELSGMAQSLGYLLAAIGPILFGWLHDITYHWTVPLFMLIFISVIILITGVNSGKNVYVTSAK</sequence>